<accession>A0A197K008</accession>
<keyword evidence="3" id="KW-1185">Reference proteome</keyword>
<sequence length="214" mass="23426">MQEIEVPARDVFQHYVHVDQSDKTLVWWFSTKKKNISFGLFFRKSSSVPAQLKSNTLAPSITSVTPPAINRPESIHSSRHTQGPSSSSSNGNNSSNNPQQYFKDSALSTSPTKSSHISNYASSRASIDSLSDDEDNHHGQGLAEGLGTNQQNPSQSSLPSNSQPSARRKKTVAKFKDPDLIEILPIQHYDSSSGTIRGEYTVKEAGSYVIVFGK</sequence>
<dbReference type="Proteomes" id="UP000078512">
    <property type="component" value="Unassembled WGS sequence"/>
</dbReference>
<dbReference type="EMBL" id="KV442039">
    <property type="protein sequence ID" value="OAQ29824.1"/>
    <property type="molecule type" value="Genomic_DNA"/>
</dbReference>
<dbReference type="AlphaFoldDB" id="A0A197K008"/>
<dbReference type="InterPro" id="IPR036598">
    <property type="entry name" value="GOLD_dom_sf"/>
</dbReference>
<dbReference type="SUPFAM" id="SSF101576">
    <property type="entry name" value="Supernatant protein factor (SPF), C-terminal domain"/>
    <property type="match status" value="1"/>
</dbReference>
<evidence type="ECO:0000256" key="1">
    <source>
        <dbReference type="SAM" id="MobiDB-lite"/>
    </source>
</evidence>
<proteinExistence type="predicted"/>
<evidence type="ECO:0000313" key="2">
    <source>
        <dbReference type="EMBL" id="OAQ29824.1"/>
    </source>
</evidence>
<gene>
    <name evidence="2" type="ORF">K457DRAFT_488268</name>
</gene>
<feature type="compositionally biased region" description="Low complexity" evidence="1">
    <location>
        <begin position="83"/>
        <end position="98"/>
    </location>
</feature>
<evidence type="ECO:0008006" key="4">
    <source>
        <dbReference type="Google" id="ProtNLM"/>
    </source>
</evidence>
<name>A0A197K008_9FUNG</name>
<feature type="compositionally biased region" description="Polar residues" evidence="1">
    <location>
        <begin position="99"/>
        <end position="129"/>
    </location>
</feature>
<dbReference type="Gene3D" id="2.60.120.680">
    <property type="entry name" value="GOLD domain"/>
    <property type="match status" value="1"/>
</dbReference>
<dbReference type="OrthoDB" id="1854502at2759"/>
<reference evidence="2 3" key="1">
    <citation type="submission" date="2016-05" db="EMBL/GenBank/DDBJ databases">
        <title>Genome sequencing reveals origins of a unique bacterial endosymbiosis in the earliest lineages of terrestrial Fungi.</title>
        <authorList>
            <consortium name="DOE Joint Genome Institute"/>
            <person name="Uehling J."/>
            <person name="Gryganskyi A."/>
            <person name="Hameed K."/>
            <person name="Tschaplinski T."/>
            <person name="Misztal P."/>
            <person name="Wu S."/>
            <person name="Desiro A."/>
            <person name="Vande Pol N."/>
            <person name="Du Z.-Y."/>
            <person name="Zienkiewicz A."/>
            <person name="Zienkiewicz K."/>
            <person name="Morin E."/>
            <person name="Tisserant E."/>
            <person name="Splivallo R."/>
            <person name="Hainaut M."/>
            <person name="Henrissat B."/>
            <person name="Ohm R."/>
            <person name="Kuo A."/>
            <person name="Yan J."/>
            <person name="Lipzen A."/>
            <person name="Nolan M."/>
            <person name="Labutti K."/>
            <person name="Barry K."/>
            <person name="Goldstein A."/>
            <person name="Labbe J."/>
            <person name="Schadt C."/>
            <person name="Tuskan G."/>
            <person name="Grigoriev I."/>
            <person name="Martin F."/>
            <person name="Vilgalys R."/>
            <person name="Bonito G."/>
        </authorList>
    </citation>
    <scope>NUCLEOTIDE SEQUENCE [LARGE SCALE GENOMIC DNA]</scope>
    <source>
        <strain evidence="2 3">AG-77</strain>
    </source>
</reference>
<evidence type="ECO:0000313" key="3">
    <source>
        <dbReference type="Proteomes" id="UP000078512"/>
    </source>
</evidence>
<feature type="compositionally biased region" description="Low complexity" evidence="1">
    <location>
        <begin position="149"/>
        <end position="165"/>
    </location>
</feature>
<dbReference type="STRING" id="1314771.A0A197K008"/>
<feature type="region of interest" description="Disordered" evidence="1">
    <location>
        <begin position="59"/>
        <end position="172"/>
    </location>
</feature>
<organism evidence="2 3">
    <name type="scientific">Linnemannia elongata AG-77</name>
    <dbReference type="NCBI Taxonomy" id="1314771"/>
    <lineage>
        <taxon>Eukaryota</taxon>
        <taxon>Fungi</taxon>
        <taxon>Fungi incertae sedis</taxon>
        <taxon>Mucoromycota</taxon>
        <taxon>Mortierellomycotina</taxon>
        <taxon>Mortierellomycetes</taxon>
        <taxon>Mortierellales</taxon>
        <taxon>Mortierellaceae</taxon>
        <taxon>Linnemannia</taxon>
    </lineage>
</organism>
<protein>
    <recommendedName>
        <fullName evidence="4">GOLD domain-containing protein</fullName>
    </recommendedName>
</protein>